<reference evidence="3" key="1">
    <citation type="submission" date="2023-07" db="EMBL/GenBank/DDBJ databases">
        <authorList>
            <consortium name="AG Swart"/>
            <person name="Singh M."/>
            <person name="Singh A."/>
            <person name="Seah K."/>
            <person name="Emmerich C."/>
        </authorList>
    </citation>
    <scope>NUCLEOTIDE SEQUENCE</scope>
    <source>
        <strain evidence="3">DP1</strain>
    </source>
</reference>
<proteinExistence type="predicted"/>
<keyword evidence="4" id="KW-1185">Reference proteome</keyword>
<feature type="coiled-coil region" evidence="1">
    <location>
        <begin position="166"/>
        <end position="207"/>
    </location>
</feature>
<evidence type="ECO:0000313" key="3">
    <source>
        <dbReference type="EMBL" id="CAI2367671.1"/>
    </source>
</evidence>
<comment type="caution">
    <text evidence="3">The sequence shown here is derived from an EMBL/GenBank/DDBJ whole genome shotgun (WGS) entry which is preliminary data.</text>
</comment>
<feature type="compositionally biased region" description="Low complexity" evidence="2">
    <location>
        <begin position="112"/>
        <end position="124"/>
    </location>
</feature>
<protein>
    <submittedName>
        <fullName evidence="3">Uncharacterized protein</fullName>
    </submittedName>
</protein>
<feature type="compositionally biased region" description="Basic and acidic residues" evidence="2">
    <location>
        <begin position="20"/>
        <end position="29"/>
    </location>
</feature>
<keyword evidence="1" id="KW-0175">Coiled coil</keyword>
<evidence type="ECO:0000256" key="2">
    <source>
        <dbReference type="SAM" id="MobiDB-lite"/>
    </source>
</evidence>
<evidence type="ECO:0000256" key="1">
    <source>
        <dbReference type="SAM" id="Coils"/>
    </source>
</evidence>
<accession>A0AAD1UE94</accession>
<dbReference type="AlphaFoldDB" id="A0AAD1UE94"/>
<dbReference type="EMBL" id="CAMPGE010008785">
    <property type="protein sequence ID" value="CAI2367671.1"/>
    <property type="molecule type" value="Genomic_DNA"/>
</dbReference>
<evidence type="ECO:0000313" key="4">
    <source>
        <dbReference type="Proteomes" id="UP001295684"/>
    </source>
</evidence>
<feature type="coiled-coil region" evidence="1">
    <location>
        <begin position="268"/>
        <end position="342"/>
    </location>
</feature>
<dbReference type="Proteomes" id="UP001295684">
    <property type="component" value="Unassembled WGS sequence"/>
</dbReference>
<sequence length="398" mass="46677">MKQGCISKYRRKSSTRKFSASKERREISSDPKSTTKGFGIKVKNNSTYSKYSLKMKQKTSGPLQVIGTKHKKCRGKLHPKGVNITIERENFNPNLIEKFDSCSSLDSKKRSSSSTLSRQTGSSQYPMQEMVENMKREISHAYRKAKRTKYQKQPKKGDFEILLQQNNSLTQKLLEANWEIENKKKENRELNQQLENFKTAQAEILQEKLKQIDTLKKHLLKVSEDAKKKRKDMHEEDSEIFNYKLELEKYKETNFTLQCRLDTNLDRFKQSEREVTDLRWENRDLKKKIIMLEEDNIKMQVRIDSVERNNKEMGSIINNKLNNMAEKYCEKAEEQLKQMDKKSKFWKPSKDQNTDDLMKESQDRISKVNDICTPLVNQSNDVLLTKSLCAKGSQSSRA</sequence>
<feature type="region of interest" description="Disordered" evidence="2">
    <location>
        <begin position="102"/>
        <end position="128"/>
    </location>
</feature>
<gene>
    <name evidence="3" type="ORF">ECRASSUSDP1_LOCUS8959</name>
</gene>
<name>A0AAD1UE94_EUPCR</name>
<feature type="region of interest" description="Disordered" evidence="2">
    <location>
        <begin position="1"/>
        <end position="41"/>
    </location>
</feature>
<organism evidence="3 4">
    <name type="scientific">Euplotes crassus</name>
    <dbReference type="NCBI Taxonomy" id="5936"/>
    <lineage>
        <taxon>Eukaryota</taxon>
        <taxon>Sar</taxon>
        <taxon>Alveolata</taxon>
        <taxon>Ciliophora</taxon>
        <taxon>Intramacronucleata</taxon>
        <taxon>Spirotrichea</taxon>
        <taxon>Hypotrichia</taxon>
        <taxon>Euplotida</taxon>
        <taxon>Euplotidae</taxon>
        <taxon>Moneuplotes</taxon>
    </lineage>
</organism>